<keyword evidence="3" id="KW-1185">Reference proteome</keyword>
<accession>A0ABN3HI79</accession>
<evidence type="ECO:0000256" key="1">
    <source>
        <dbReference type="SAM" id="Phobius"/>
    </source>
</evidence>
<evidence type="ECO:0008006" key="4">
    <source>
        <dbReference type="Google" id="ProtNLM"/>
    </source>
</evidence>
<gene>
    <name evidence="2" type="ORF">GCM10010255_03180</name>
</gene>
<organism evidence="2 3">
    <name type="scientific">Streptomyces coeruleofuscus</name>
    <dbReference type="NCBI Taxonomy" id="66879"/>
    <lineage>
        <taxon>Bacteria</taxon>
        <taxon>Bacillati</taxon>
        <taxon>Actinomycetota</taxon>
        <taxon>Actinomycetes</taxon>
        <taxon>Kitasatosporales</taxon>
        <taxon>Streptomycetaceae</taxon>
        <taxon>Streptomyces</taxon>
    </lineage>
</organism>
<feature type="transmembrane region" description="Helical" evidence="1">
    <location>
        <begin position="197"/>
        <end position="219"/>
    </location>
</feature>
<evidence type="ECO:0000313" key="2">
    <source>
        <dbReference type="EMBL" id="GAA2381017.1"/>
    </source>
</evidence>
<proteinExistence type="predicted"/>
<name>A0ABN3HI79_9ACTN</name>
<keyword evidence="1" id="KW-0812">Transmembrane</keyword>
<sequence>MTALLRYHAALLLRSQRWLPPFLLYAAFLAVSVQAGQPVLDSLGYSAAALLPVAAWLARICVTAEPQAARGCVAAAVGPARAHVACLLVALSGAAALGTAATLGVTLLSAPVASDHRTPVPLAAACGAGLLAALACALLGTAVGALTSPPLLRSRGRAVLALLLAALLSLVATGSPAQAAVQGLVTGSRSGTVPLPLLPLAAAALLTVAALALAGALAARRSP</sequence>
<protein>
    <recommendedName>
        <fullName evidence="4">ABC transporter</fullName>
    </recommendedName>
</protein>
<comment type="caution">
    <text evidence="2">The sequence shown here is derived from an EMBL/GenBank/DDBJ whole genome shotgun (WGS) entry which is preliminary data.</text>
</comment>
<evidence type="ECO:0000313" key="3">
    <source>
        <dbReference type="Proteomes" id="UP001499986"/>
    </source>
</evidence>
<dbReference type="RefSeq" id="WP_086855653.1">
    <property type="nucleotide sequence ID" value="NZ_BAAASE010000001.1"/>
</dbReference>
<dbReference type="Proteomes" id="UP001499986">
    <property type="component" value="Unassembled WGS sequence"/>
</dbReference>
<feature type="transmembrane region" description="Helical" evidence="1">
    <location>
        <begin position="122"/>
        <end position="146"/>
    </location>
</feature>
<feature type="transmembrane region" description="Helical" evidence="1">
    <location>
        <begin position="158"/>
        <end position="177"/>
    </location>
</feature>
<reference evidence="2 3" key="1">
    <citation type="journal article" date="2019" name="Int. J. Syst. Evol. Microbiol.">
        <title>The Global Catalogue of Microorganisms (GCM) 10K type strain sequencing project: providing services to taxonomists for standard genome sequencing and annotation.</title>
        <authorList>
            <consortium name="The Broad Institute Genomics Platform"/>
            <consortium name="The Broad Institute Genome Sequencing Center for Infectious Disease"/>
            <person name="Wu L."/>
            <person name="Ma J."/>
        </authorList>
    </citation>
    <scope>NUCLEOTIDE SEQUENCE [LARGE SCALE GENOMIC DNA]</scope>
    <source>
        <strain evidence="2 3">JCM 4358</strain>
    </source>
</reference>
<dbReference type="EMBL" id="BAAASE010000001">
    <property type="protein sequence ID" value="GAA2381017.1"/>
    <property type="molecule type" value="Genomic_DNA"/>
</dbReference>
<feature type="transmembrane region" description="Helical" evidence="1">
    <location>
        <begin position="85"/>
        <end position="110"/>
    </location>
</feature>
<keyword evidence="1" id="KW-1133">Transmembrane helix</keyword>
<keyword evidence="1" id="KW-0472">Membrane</keyword>